<sequence length="39" mass="4535">MRGCGTDCYRRCRSARSGSWAGSGRWRAAGRSWRRWDRG</sequence>
<reference evidence="1" key="1">
    <citation type="submission" date="2014-09" db="EMBL/GenBank/DDBJ databases">
        <authorList>
            <person name="Magalhaes I.L.F."/>
            <person name="Oliveira U."/>
            <person name="Santos F.R."/>
            <person name="Vidigal T.H.D.A."/>
            <person name="Brescovit A.D."/>
            <person name="Santos A.J."/>
        </authorList>
    </citation>
    <scope>NUCLEOTIDE SEQUENCE</scope>
    <source>
        <tissue evidence="1">Shoot tissue taken approximately 20 cm above the soil surface</tissue>
    </source>
</reference>
<organism evidence="1">
    <name type="scientific">Arundo donax</name>
    <name type="common">Giant reed</name>
    <name type="synonym">Donax arundinaceus</name>
    <dbReference type="NCBI Taxonomy" id="35708"/>
    <lineage>
        <taxon>Eukaryota</taxon>
        <taxon>Viridiplantae</taxon>
        <taxon>Streptophyta</taxon>
        <taxon>Embryophyta</taxon>
        <taxon>Tracheophyta</taxon>
        <taxon>Spermatophyta</taxon>
        <taxon>Magnoliopsida</taxon>
        <taxon>Liliopsida</taxon>
        <taxon>Poales</taxon>
        <taxon>Poaceae</taxon>
        <taxon>PACMAD clade</taxon>
        <taxon>Arundinoideae</taxon>
        <taxon>Arundineae</taxon>
        <taxon>Arundo</taxon>
    </lineage>
</organism>
<protein>
    <submittedName>
        <fullName evidence="1">Uncharacterized protein</fullName>
    </submittedName>
</protein>
<proteinExistence type="predicted"/>
<name>A0A0A9TDX1_ARUDO</name>
<dbReference type="AlphaFoldDB" id="A0A0A9TDX1"/>
<evidence type="ECO:0000313" key="1">
    <source>
        <dbReference type="EMBL" id="JAD47044.1"/>
    </source>
</evidence>
<accession>A0A0A9TDX1</accession>
<dbReference type="EMBL" id="GBRH01250851">
    <property type="protein sequence ID" value="JAD47044.1"/>
    <property type="molecule type" value="Transcribed_RNA"/>
</dbReference>
<reference evidence="1" key="2">
    <citation type="journal article" date="2015" name="Data Brief">
        <title>Shoot transcriptome of the giant reed, Arundo donax.</title>
        <authorList>
            <person name="Barrero R.A."/>
            <person name="Guerrero F.D."/>
            <person name="Moolhuijzen P."/>
            <person name="Goolsby J.A."/>
            <person name="Tidwell J."/>
            <person name="Bellgard S.E."/>
            <person name="Bellgard M.I."/>
        </authorList>
    </citation>
    <scope>NUCLEOTIDE SEQUENCE</scope>
    <source>
        <tissue evidence="1">Shoot tissue taken approximately 20 cm above the soil surface</tissue>
    </source>
</reference>